<reference evidence="4 5" key="1">
    <citation type="journal article" date="2017" name="PLoS Biol.">
        <title>The sea cucumber genome provides insights into morphological evolution and visceral regeneration.</title>
        <authorList>
            <person name="Zhang X."/>
            <person name="Sun L."/>
            <person name="Yuan J."/>
            <person name="Sun Y."/>
            <person name="Gao Y."/>
            <person name="Zhang L."/>
            <person name="Li S."/>
            <person name="Dai H."/>
            <person name="Hamel J.F."/>
            <person name="Liu C."/>
            <person name="Yu Y."/>
            <person name="Liu S."/>
            <person name="Lin W."/>
            <person name="Guo K."/>
            <person name="Jin S."/>
            <person name="Xu P."/>
            <person name="Storey K.B."/>
            <person name="Huan P."/>
            <person name="Zhang T."/>
            <person name="Zhou Y."/>
            <person name="Zhang J."/>
            <person name="Lin C."/>
            <person name="Li X."/>
            <person name="Xing L."/>
            <person name="Huo D."/>
            <person name="Sun M."/>
            <person name="Wang L."/>
            <person name="Mercier A."/>
            <person name="Li F."/>
            <person name="Yang H."/>
            <person name="Xiang J."/>
        </authorList>
    </citation>
    <scope>NUCLEOTIDE SEQUENCE [LARGE SCALE GENOMIC DNA]</scope>
    <source>
        <strain evidence="4">Shaxun</strain>
        <tissue evidence="4">Muscle</tissue>
    </source>
</reference>
<dbReference type="InterPro" id="IPR052074">
    <property type="entry name" value="NonRcpt_TyrProt_Phosphatase"/>
</dbReference>
<protein>
    <submittedName>
        <fullName evidence="4">Putative tyrosine-protein phosphatase non-receptor type 13</fullName>
    </submittedName>
</protein>
<dbReference type="PROSITE" id="PS51377">
    <property type="entry name" value="KIND"/>
    <property type="match status" value="1"/>
</dbReference>
<evidence type="ECO:0000256" key="1">
    <source>
        <dbReference type="ARBA" id="ARBA00022737"/>
    </source>
</evidence>
<feature type="region of interest" description="Disordered" evidence="2">
    <location>
        <begin position="173"/>
        <end position="240"/>
    </location>
</feature>
<name>A0A2G8LNP0_STIJA</name>
<dbReference type="PANTHER" id="PTHR46900:SF2">
    <property type="entry name" value="TYROSINE-PROTEIN PHOSPHATASE NON-RECEPTOR TYPE 13"/>
    <property type="match status" value="1"/>
</dbReference>
<dbReference type="InterPro" id="IPR011019">
    <property type="entry name" value="KIND_dom"/>
</dbReference>
<sequence length="416" mass="47387">MPGVNSVQISLSDALQVNGKPLHEEQLWSVLCQSTEAIQDVFLKGQALADDGPSCVVSPYTLLLCTDGKVTFTESIDVSVPDLRNFIPPEGLAGINHFSEPVVEKACAIHARMKGSAVPYSLHVTRLNKIILGSVSELDRIGQDEDQYYNNSNGNNNSRMDDRSYFKKDSYQHTAPDFEKPPVHSRSPQKRPHSFRQVDDEPDLMERSSRRPPRTRDNSHYSSSTADSHESMEPLHPRKRSNLEESYLSDEDEGRSYHLSDIISSPDVSPSRYSKKSYQSSPRSRRGPRSPSRWDRQHFRSSQVYDRLRERRERLGLLREQLGIRQPNPPAVFPVYCSESDAVQSDIDDIKRNIRELRRKSRSQKSLASMESAQEGSFHPDHLTPAASLPSIPNALYEEGRRNHHFRFIVRPAPRE</sequence>
<keyword evidence="4" id="KW-0675">Receptor</keyword>
<feature type="region of interest" description="Disordered" evidence="2">
    <location>
        <begin position="358"/>
        <end position="380"/>
    </location>
</feature>
<feature type="domain" description="KIND" evidence="3">
    <location>
        <begin position="9"/>
        <end position="90"/>
    </location>
</feature>
<feature type="compositionally biased region" description="Basic and acidic residues" evidence="2">
    <location>
        <begin position="227"/>
        <end position="236"/>
    </location>
</feature>
<dbReference type="Proteomes" id="UP000230750">
    <property type="component" value="Unassembled WGS sequence"/>
</dbReference>
<dbReference type="EMBL" id="MRZV01000023">
    <property type="protein sequence ID" value="PIK61873.1"/>
    <property type="molecule type" value="Genomic_DNA"/>
</dbReference>
<comment type="caution">
    <text evidence="4">The sequence shown here is derived from an EMBL/GenBank/DDBJ whole genome shotgun (WGS) entry which is preliminary data.</text>
</comment>
<evidence type="ECO:0000313" key="4">
    <source>
        <dbReference type="EMBL" id="PIK61873.1"/>
    </source>
</evidence>
<gene>
    <name evidence="4" type="ORF">BSL78_01204</name>
</gene>
<accession>A0A2G8LNP0</accession>
<feature type="compositionally biased region" description="Basic and acidic residues" evidence="2">
    <location>
        <begin position="196"/>
        <end position="219"/>
    </location>
</feature>
<feature type="compositionally biased region" description="Basic and acidic residues" evidence="2">
    <location>
        <begin position="173"/>
        <end position="182"/>
    </location>
</feature>
<evidence type="ECO:0000259" key="3">
    <source>
        <dbReference type="PROSITE" id="PS51377"/>
    </source>
</evidence>
<organism evidence="4 5">
    <name type="scientific">Stichopus japonicus</name>
    <name type="common">Sea cucumber</name>
    <dbReference type="NCBI Taxonomy" id="307972"/>
    <lineage>
        <taxon>Eukaryota</taxon>
        <taxon>Metazoa</taxon>
        <taxon>Echinodermata</taxon>
        <taxon>Eleutherozoa</taxon>
        <taxon>Echinozoa</taxon>
        <taxon>Holothuroidea</taxon>
        <taxon>Aspidochirotacea</taxon>
        <taxon>Aspidochirotida</taxon>
        <taxon>Stichopodidae</taxon>
        <taxon>Apostichopus</taxon>
    </lineage>
</organism>
<feature type="region of interest" description="Disordered" evidence="2">
    <location>
        <begin position="261"/>
        <end position="298"/>
    </location>
</feature>
<dbReference type="OrthoDB" id="9937357at2759"/>
<dbReference type="STRING" id="307972.A0A2G8LNP0"/>
<evidence type="ECO:0000256" key="2">
    <source>
        <dbReference type="SAM" id="MobiDB-lite"/>
    </source>
</evidence>
<keyword evidence="5" id="KW-1185">Reference proteome</keyword>
<keyword evidence="1" id="KW-0677">Repeat</keyword>
<dbReference type="AlphaFoldDB" id="A0A2G8LNP0"/>
<feature type="compositionally biased region" description="Low complexity" evidence="2">
    <location>
        <begin position="261"/>
        <end position="271"/>
    </location>
</feature>
<feature type="compositionally biased region" description="Polar residues" evidence="2">
    <location>
        <begin position="364"/>
        <end position="375"/>
    </location>
</feature>
<dbReference type="Gene3D" id="1.10.510.10">
    <property type="entry name" value="Transferase(Phosphotransferase) domain 1"/>
    <property type="match status" value="1"/>
</dbReference>
<evidence type="ECO:0000313" key="5">
    <source>
        <dbReference type="Proteomes" id="UP000230750"/>
    </source>
</evidence>
<proteinExistence type="predicted"/>
<dbReference type="PANTHER" id="PTHR46900">
    <property type="entry name" value="TYROSINE-PROTEIN PHOSPHATASE NON-RECEPTOR TYPE 13"/>
    <property type="match status" value="1"/>
</dbReference>